<dbReference type="EMBL" id="OE847140">
    <property type="protein sequence ID" value="CAD7610886.1"/>
    <property type="molecule type" value="Genomic_DNA"/>
</dbReference>
<dbReference type="GO" id="GO:0003924">
    <property type="term" value="F:GTPase activity"/>
    <property type="evidence" value="ECO:0007669"/>
    <property type="project" value="InterPro"/>
</dbReference>
<evidence type="ECO:0000256" key="2">
    <source>
        <dbReference type="ARBA" id="ARBA00022768"/>
    </source>
</evidence>
<keyword evidence="1" id="KW-0963">Cytoplasm</keyword>
<evidence type="ECO:0000313" key="5">
    <source>
        <dbReference type="EMBL" id="CAD7610886.1"/>
    </source>
</evidence>
<dbReference type="PROSITE" id="PS00301">
    <property type="entry name" value="G_TR_1"/>
    <property type="match status" value="1"/>
</dbReference>
<evidence type="ECO:0000259" key="4">
    <source>
        <dbReference type="PROSITE" id="PS51722"/>
    </source>
</evidence>
<reference evidence="5" key="1">
    <citation type="submission" date="2020-11" db="EMBL/GenBank/DDBJ databases">
        <authorList>
            <person name="Tran Van P."/>
        </authorList>
    </citation>
    <scope>NUCLEOTIDE SEQUENCE</scope>
</reference>
<name>A0A7R9K829_TIMGE</name>
<dbReference type="AlphaFoldDB" id="A0A7R9K829"/>
<dbReference type="InterPro" id="IPR027417">
    <property type="entry name" value="P-loop_NTPase"/>
</dbReference>
<dbReference type="InterPro" id="IPR000795">
    <property type="entry name" value="T_Tr_GTP-bd_dom"/>
</dbReference>
<proteinExistence type="predicted"/>
<evidence type="ECO:0000256" key="1">
    <source>
        <dbReference type="ARBA" id="ARBA00022490"/>
    </source>
</evidence>
<dbReference type="SUPFAM" id="SSF52540">
    <property type="entry name" value="P-loop containing nucleoside triphosphate hydrolases"/>
    <property type="match status" value="1"/>
</dbReference>
<dbReference type="GO" id="GO:0043022">
    <property type="term" value="F:ribosome binding"/>
    <property type="evidence" value="ECO:0007669"/>
    <property type="project" value="TreeGrafter"/>
</dbReference>
<protein>
    <recommendedName>
        <fullName evidence="4">Tr-type G domain-containing protein</fullName>
    </recommendedName>
</protein>
<dbReference type="Gene3D" id="3.40.50.300">
    <property type="entry name" value="P-loop containing nucleotide triphosphate hydrolases"/>
    <property type="match status" value="1"/>
</dbReference>
<dbReference type="PANTHER" id="PTHR42908:SF10">
    <property type="entry name" value="EUKARYOTIC TRANSLATION ELONGATION FACTOR 2"/>
    <property type="match status" value="1"/>
</dbReference>
<dbReference type="PROSITE" id="PS51722">
    <property type="entry name" value="G_TR_2"/>
    <property type="match status" value="1"/>
</dbReference>
<dbReference type="InterPro" id="IPR031157">
    <property type="entry name" value="G_TR_CS"/>
</dbReference>
<keyword evidence="3" id="KW-0648">Protein biosynthesis</keyword>
<dbReference type="Pfam" id="PF00009">
    <property type="entry name" value="GTP_EFTU"/>
    <property type="match status" value="1"/>
</dbReference>
<dbReference type="GO" id="GO:0005525">
    <property type="term" value="F:GTP binding"/>
    <property type="evidence" value="ECO:0007669"/>
    <property type="project" value="InterPro"/>
</dbReference>
<evidence type="ECO:0000256" key="3">
    <source>
        <dbReference type="ARBA" id="ARBA00022917"/>
    </source>
</evidence>
<feature type="domain" description="Tr-type G" evidence="4">
    <location>
        <begin position="234"/>
        <end position="290"/>
    </location>
</feature>
<keyword evidence="2" id="KW-0251">Elongation factor</keyword>
<dbReference type="PANTHER" id="PTHR42908">
    <property type="entry name" value="TRANSLATION ELONGATION FACTOR-RELATED"/>
    <property type="match status" value="1"/>
</dbReference>
<dbReference type="GO" id="GO:0005829">
    <property type="term" value="C:cytosol"/>
    <property type="evidence" value="ECO:0007669"/>
    <property type="project" value="TreeGrafter"/>
</dbReference>
<gene>
    <name evidence="5" type="ORF">TGEB3V08_LOCUS10854</name>
</gene>
<organism evidence="5">
    <name type="scientific">Timema genevievae</name>
    <name type="common">Walking stick</name>
    <dbReference type="NCBI Taxonomy" id="629358"/>
    <lineage>
        <taxon>Eukaryota</taxon>
        <taxon>Metazoa</taxon>
        <taxon>Ecdysozoa</taxon>
        <taxon>Arthropoda</taxon>
        <taxon>Hexapoda</taxon>
        <taxon>Insecta</taxon>
        <taxon>Pterygota</taxon>
        <taxon>Neoptera</taxon>
        <taxon>Polyneoptera</taxon>
        <taxon>Phasmatodea</taxon>
        <taxon>Timematodea</taxon>
        <taxon>Timematoidea</taxon>
        <taxon>Timematidae</taxon>
        <taxon>Timema</taxon>
    </lineage>
</organism>
<dbReference type="GO" id="GO:1990904">
    <property type="term" value="C:ribonucleoprotein complex"/>
    <property type="evidence" value="ECO:0007669"/>
    <property type="project" value="TreeGrafter"/>
</dbReference>
<accession>A0A7R9K829</accession>
<sequence length="290" mass="32544">MNIIAMFESIGEDKGVALRGFRAFTGSNVTSSFAMKGKQTAWKVWKSFSEATEALQAISLPKESISYETFQVLEKFTIFLNYKYGEDFTVNHDQKDGNVPELQGSGCRSGLLCLLFGQLVDNWLSAVSLNDIHDASAQRIRYFHNTLVGHCACRLSLVFFLGEAQSEAGSKPRYLSSVRYESCRDMFVVWSLVETSQMGAESVNQTILFFTCRNKVTEVNFTVDEIRVMMDKKRNIRNMSVIAHVDHGKSTLTDSLVSKAGIIANAKAGETRFTDTRKDEQERCITIKST</sequence>
<dbReference type="GO" id="GO:0003746">
    <property type="term" value="F:translation elongation factor activity"/>
    <property type="evidence" value="ECO:0007669"/>
    <property type="project" value="UniProtKB-KW"/>
</dbReference>